<organism evidence="2 3">
    <name type="scientific">Roseomonas elaeocarpi</name>
    <dbReference type="NCBI Taxonomy" id="907779"/>
    <lineage>
        <taxon>Bacteria</taxon>
        <taxon>Pseudomonadati</taxon>
        <taxon>Pseudomonadota</taxon>
        <taxon>Alphaproteobacteria</taxon>
        <taxon>Acetobacterales</taxon>
        <taxon>Roseomonadaceae</taxon>
        <taxon>Roseomonas</taxon>
    </lineage>
</organism>
<dbReference type="Pfam" id="PF00144">
    <property type="entry name" value="Beta-lactamase"/>
    <property type="match status" value="1"/>
</dbReference>
<accession>A0ABV6JX93</accession>
<keyword evidence="2" id="KW-0378">Hydrolase</keyword>
<dbReference type="SUPFAM" id="SSF56601">
    <property type="entry name" value="beta-lactamase/transpeptidase-like"/>
    <property type="match status" value="1"/>
</dbReference>
<protein>
    <submittedName>
        <fullName evidence="2">Serine hydrolase domain-containing protein</fullName>
        <ecNumber evidence="2">3.-.-.-</ecNumber>
    </submittedName>
</protein>
<evidence type="ECO:0000313" key="2">
    <source>
        <dbReference type="EMBL" id="MFC0410349.1"/>
    </source>
</evidence>
<evidence type="ECO:0000259" key="1">
    <source>
        <dbReference type="Pfam" id="PF00144"/>
    </source>
</evidence>
<gene>
    <name evidence="2" type="ORF">ACFFGY_19005</name>
</gene>
<dbReference type="PANTHER" id="PTHR46825">
    <property type="entry name" value="D-ALANYL-D-ALANINE-CARBOXYPEPTIDASE/ENDOPEPTIDASE AMPH"/>
    <property type="match status" value="1"/>
</dbReference>
<comment type="caution">
    <text evidence="2">The sequence shown here is derived from an EMBL/GenBank/DDBJ whole genome shotgun (WGS) entry which is preliminary data.</text>
</comment>
<feature type="domain" description="Beta-lactamase-related" evidence="1">
    <location>
        <begin position="26"/>
        <end position="328"/>
    </location>
</feature>
<evidence type="ECO:0000313" key="3">
    <source>
        <dbReference type="Proteomes" id="UP001589865"/>
    </source>
</evidence>
<keyword evidence="3" id="KW-1185">Reference proteome</keyword>
<dbReference type="InterPro" id="IPR001466">
    <property type="entry name" value="Beta-lactam-related"/>
</dbReference>
<dbReference type="RefSeq" id="WP_377046098.1">
    <property type="nucleotide sequence ID" value="NZ_JBHLUN010000014.1"/>
</dbReference>
<dbReference type="InterPro" id="IPR050491">
    <property type="entry name" value="AmpC-like"/>
</dbReference>
<dbReference type="Proteomes" id="UP001589865">
    <property type="component" value="Unassembled WGS sequence"/>
</dbReference>
<dbReference type="InterPro" id="IPR012338">
    <property type="entry name" value="Beta-lactam/transpept-like"/>
</dbReference>
<dbReference type="Gene3D" id="3.40.710.10">
    <property type="entry name" value="DD-peptidase/beta-lactamase superfamily"/>
    <property type="match status" value="1"/>
</dbReference>
<sequence>MEQRVGEPDWQRARDAALALLAPWQASEPGGTILGFDTGDARLSLSAGLASLEHGIAWGPDTRTRYASITKQFLCTAVLRAGLPLEAPLGSLVPGLQAVGAVPLARALGMTGGLPDLGETLSTLGLPTTSQYGRDALFALAAALPALNFRPGTEISYTNTGYRLAETALPAPLLESLAQHLPGLDLHYPEDETEPVPGLCTGYWLSEGHDGERGWRRGRYGLHYSASGGLAGSATALMHWGQRLLGGRDGAEGLLPLLARPARLEDGTEVGYGLGLSRSRLRTPGGVLELWGHGGSLPGYRNYLLFAPSLGAGVVVLSNRDEAEAYPMALRVMAALAGAEMPVPATLPPGLYAETGGPFWAESTGGTLFALGSGEALFRGDADGTPAPGGEWAVSLASHQPIRLRATAEGALEGSLGGRRCRLERVSGDAPLDPALHGHWRAELAGLRAALRVDVDGLLHPPGQPAPAPVRLRSLGSGRALAETGHGPTKRRTALWLQAPGELCLVGQRSRTVVFHPA</sequence>
<name>A0ABV6JX93_9PROT</name>
<reference evidence="2 3" key="1">
    <citation type="submission" date="2024-09" db="EMBL/GenBank/DDBJ databases">
        <authorList>
            <person name="Sun Q."/>
            <person name="Mori K."/>
        </authorList>
    </citation>
    <scope>NUCLEOTIDE SEQUENCE [LARGE SCALE GENOMIC DNA]</scope>
    <source>
        <strain evidence="2 3">TBRC 5777</strain>
    </source>
</reference>
<dbReference type="PANTHER" id="PTHR46825:SF9">
    <property type="entry name" value="BETA-LACTAMASE-RELATED DOMAIN-CONTAINING PROTEIN"/>
    <property type="match status" value="1"/>
</dbReference>
<dbReference type="GO" id="GO:0016787">
    <property type="term" value="F:hydrolase activity"/>
    <property type="evidence" value="ECO:0007669"/>
    <property type="project" value="UniProtKB-KW"/>
</dbReference>
<proteinExistence type="predicted"/>
<dbReference type="EC" id="3.-.-.-" evidence="2"/>
<dbReference type="EMBL" id="JBHLUN010000014">
    <property type="protein sequence ID" value="MFC0410349.1"/>
    <property type="molecule type" value="Genomic_DNA"/>
</dbReference>